<dbReference type="CDD" id="cd00051">
    <property type="entry name" value="EFh"/>
    <property type="match status" value="1"/>
</dbReference>
<dbReference type="InterPro" id="IPR020904">
    <property type="entry name" value="Sc_DH/Rdtase_CS"/>
</dbReference>
<evidence type="ECO:0000256" key="4">
    <source>
        <dbReference type="RuleBase" id="RU000363"/>
    </source>
</evidence>
<dbReference type="Gene3D" id="3.40.50.720">
    <property type="entry name" value="NAD(P)-binding Rossmann-like Domain"/>
    <property type="match status" value="1"/>
</dbReference>
<keyword evidence="2" id="KW-0521">NADP</keyword>
<evidence type="ECO:0000256" key="2">
    <source>
        <dbReference type="ARBA" id="ARBA00022857"/>
    </source>
</evidence>
<organism evidence="6 7">
    <name type="scientific">Rozella allomycis (strain CSF55)</name>
    <dbReference type="NCBI Taxonomy" id="988480"/>
    <lineage>
        <taxon>Eukaryota</taxon>
        <taxon>Fungi</taxon>
        <taxon>Fungi incertae sedis</taxon>
        <taxon>Cryptomycota</taxon>
        <taxon>Cryptomycota incertae sedis</taxon>
        <taxon>Rozella</taxon>
    </lineage>
</organism>
<evidence type="ECO:0000259" key="5">
    <source>
        <dbReference type="PROSITE" id="PS50222"/>
    </source>
</evidence>
<protein>
    <submittedName>
        <fullName evidence="6">NAD(P)-binding protein</fullName>
    </submittedName>
</protein>
<keyword evidence="3" id="KW-0560">Oxidoreductase</keyword>
<dbReference type="EMBL" id="ML005183">
    <property type="protein sequence ID" value="RKP19673.1"/>
    <property type="molecule type" value="Genomic_DNA"/>
</dbReference>
<feature type="domain" description="EF-hand" evidence="5">
    <location>
        <begin position="80"/>
        <end position="115"/>
    </location>
</feature>
<dbReference type="PANTHER" id="PTHR42901:SF1">
    <property type="entry name" value="ALCOHOL DEHYDROGENASE"/>
    <property type="match status" value="1"/>
</dbReference>
<dbReference type="Proteomes" id="UP000281549">
    <property type="component" value="Unassembled WGS sequence"/>
</dbReference>
<dbReference type="GO" id="GO:0005509">
    <property type="term" value="F:calcium ion binding"/>
    <property type="evidence" value="ECO:0007669"/>
    <property type="project" value="InterPro"/>
</dbReference>
<reference evidence="7" key="1">
    <citation type="journal article" date="2018" name="Nat. Microbiol.">
        <title>Leveraging single-cell genomics to expand the fungal tree of life.</title>
        <authorList>
            <person name="Ahrendt S.R."/>
            <person name="Quandt C.A."/>
            <person name="Ciobanu D."/>
            <person name="Clum A."/>
            <person name="Salamov A."/>
            <person name="Andreopoulos B."/>
            <person name="Cheng J.F."/>
            <person name="Woyke T."/>
            <person name="Pelin A."/>
            <person name="Henrissat B."/>
            <person name="Reynolds N.K."/>
            <person name="Benny G.L."/>
            <person name="Smith M.E."/>
            <person name="James T.Y."/>
            <person name="Grigoriev I.V."/>
        </authorList>
    </citation>
    <scope>NUCLEOTIDE SEQUENCE [LARGE SCALE GENOMIC DNA]</scope>
    <source>
        <strain evidence="7">CSF55</strain>
    </source>
</reference>
<evidence type="ECO:0000256" key="1">
    <source>
        <dbReference type="ARBA" id="ARBA00006484"/>
    </source>
</evidence>
<evidence type="ECO:0000313" key="6">
    <source>
        <dbReference type="EMBL" id="RKP19673.1"/>
    </source>
</evidence>
<dbReference type="FunFam" id="1.10.238.10:FF:000001">
    <property type="entry name" value="Calmodulin 1"/>
    <property type="match status" value="1"/>
</dbReference>
<evidence type="ECO:0000313" key="7">
    <source>
        <dbReference type="Proteomes" id="UP000281549"/>
    </source>
</evidence>
<comment type="similarity">
    <text evidence="1 4">Belongs to the short-chain dehydrogenases/reductases (SDR) family.</text>
</comment>
<dbReference type="PRINTS" id="PR00081">
    <property type="entry name" value="GDHRDH"/>
</dbReference>
<sequence>MVITQPALYLAISRRTTFCLFDRSGQGHIEAHQIGDLLRSLGYNPTQAQVKEMIKKINNQPLSFDSFLRFVEGDLQTFQFPNPTLEELVQVFDKEGNGFISVGELRYVLTSLGEKLTDEEVDEILKQTDVVGKEGFVQYEDYCNHRLFIVQGLKEMDRLMNKVVFITGASSGIGQACAHLFASFGSKLIITARREDKLNELKLSLIQKYPAAEIQVARMDVSKPDSVLQLFKTNDWVIDVLINNAGLALGTEHVSDINFEDVDTVMDTNVKGLLYVTNQALQNMKKHDRGHIINIGSVAGTQAYPGGSIYCASKHAVDAITKSLRMELVDTQIRVTSISPGLVETDFSNVRFKGDSDKAKNVYKGIKALNAEDVAEAVIFAASRPSHVQVADILIFPTNQASAYHVHRQ</sequence>
<dbReference type="InterPro" id="IPR002048">
    <property type="entry name" value="EF_hand_dom"/>
</dbReference>
<dbReference type="PANTHER" id="PTHR42901">
    <property type="entry name" value="ALCOHOL DEHYDROGENASE"/>
    <property type="match status" value="1"/>
</dbReference>
<dbReference type="AlphaFoldDB" id="A0A4P9YJA6"/>
<proteinExistence type="inferred from homology"/>
<evidence type="ECO:0000256" key="3">
    <source>
        <dbReference type="ARBA" id="ARBA00023002"/>
    </source>
</evidence>
<gene>
    <name evidence="6" type="ORF">ROZALSC1DRAFT_28750</name>
</gene>
<dbReference type="InterPro" id="IPR002347">
    <property type="entry name" value="SDR_fam"/>
</dbReference>
<dbReference type="GO" id="GO:0016616">
    <property type="term" value="F:oxidoreductase activity, acting on the CH-OH group of donors, NAD or NADP as acceptor"/>
    <property type="evidence" value="ECO:0007669"/>
    <property type="project" value="UniProtKB-ARBA"/>
</dbReference>
<dbReference type="PRINTS" id="PR00080">
    <property type="entry name" value="SDRFAMILY"/>
</dbReference>
<dbReference type="SUPFAM" id="SSF51735">
    <property type="entry name" value="NAD(P)-binding Rossmann-fold domains"/>
    <property type="match status" value="1"/>
</dbReference>
<dbReference type="SUPFAM" id="SSF47473">
    <property type="entry name" value="EF-hand"/>
    <property type="match status" value="1"/>
</dbReference>
<dbReference type="PROSITE" id="PS50222">
    <property type="entry name" value="EF_HAND_2"/>
    <property type="match status" value="1"/>
</dbReference>
<dbReference type="PROSITE" id="PS00061">
    <property type="entry name" value="ADH_SHORT"/>
    <property type="match status" value="1"/>
</dbReference>
<dbReference type="Gene3D" id="1.10.238.10">
    <property type="entry name" value="EF-hand"/>
    <property type="match status" value="2"/>
</dbReference>
<dbReference type="InterPro" id="IPR011992">
    <property type="entry name" value="EF-hand-dom_pair"/>
</dbReference>
<dbReference type="Pfam" id="PF00106">
    <property type="entry name" value="adh_short"/>
    <property type="match status" value="1"/>
</dbReference>
<dbReference type="Pfam" id="PF13499">
    <property type="entry name" value="EF-hand_7"/>
    <property type="match status" value="1"/>
</dbReference>
<name>A0A4P9YJA6_ROZAC</name>
<dbReference type="FunFam" id="3.40.50.720:FF:000047">
    <property type="entry name" value="NADP-dependent L-serine/L-allo-threonine dehydrogenase"/>
    <property type="match status" value="1"/>
</dbReference>
<accession>A0A4P9YJA6</accession>
<dbReference type="InterPro" id="IPR036291">
    <property type="entry name" value="NAD(P)-bd_dom_sf"/>
</dbReference>